<dbReference type="InterPro" id="IPR006626">
    <property type="entry name" value="PbH1"/>
</dbReference>
<feature type="chain" id="PRO_5040881637" description="Right handed beta helix domain-containing protein" evidence="4">
    <location>
        <begin position="27"/>
        <end position="478"/>
    </location>
</feature>
<gene>
    <name evidence="5" type="primary">ywoF</name>
    <name evidence="5" type="ORF">GCM10017584_17740</name>
</gene>
<reference evidence="5" key="2">
    <citation type="submission" date="2023-01" db="EMBL/GenBank/DDBJ databases">
        <authorList>
            <person name="Sun Q."/>
            <person name="Evtushenko L."/>
        </authorList>
    </citation>
    <scope>NUCLEOTIDE SEQUENCE</scope>
    <source>
        <strain evidence="5">VKM Ac-1401</strain>
    </source>
</reference>
<dbReference type="InterPro" id="IPR011050">
    <property type="entry name" value="Pectin_lyase_fold/virulence"/>
</dbReference>
<dbReference type="PANTHER" id="PTHR40088">
    <property type="entry name" value="PECTATE LYASE (EUROFUNG)"/>
    <property type="match status" value="1"/>
</dbReference>
<evidence type="ECO:0008006" key="7">
    <source>
        <dbReference type="Google" id="ProtNLM"/>
    </source>
</evidence>
<evidence type="ECO:0000313" key="6">
    <source>
        <dbReference type="Proteomes" id="UP001142372"/>
    </source>
</evidence>
<keyword evidence="3 4" id="KW-0732">Signal</keyword>
<proteinExistence type="predicted"/>
<keyword evidence="6" id="KW-1185">Reference proteome</keyword>
<dbReference type="InterPro" id="IPR052052">
    <property type="entry name" value="Polysaccharide_Lyase_9"/>
</dbReference>
<feature type="signal peptide" evidence="4">
    <location>
        <begin position="1"/>
        <end position="26"/>
    </location>
</feature>
<dbReference type="PANTHER" id="PTHR40088:SF2">
    <property type="entry name" value="SECRETED SUGAR HYDROLASE"/>
    <property type="match status" value="1"/>
</dbReference>
<dbReference type="Gene3D" id="2.160.20.10">
    <property type="entry name" value="Single-stranded right-handed beta-helix, Pectin lyase-like"/>
    <property type="match status" value="1"/>
</dbReference>
<accession>A0A9W6LZS5</accession>
<dbReference type="GO" id="GO:0016837">
    <property type="term" value="F:carbon-oxygen lyase activity, acting on polysaccharides"/>
    <property type="evidence" value="ECO:0007669"/>
    <property type="project" value="TreeGrafter"/>
</dbReference>
<protein>
    <recommendedName>
        <fullName evidence="7">Right handed beta helix domain-containing protein</fullName>
    </recommendedName>
</protein>
<comment type="subcellular location">
    <subcellularLocation>
        <location evidence="1">Secreted</location>
    </subcellularLocation>
</comment>
<sequence length="478" mass="50350">MLSFFRPALLPSLAVIALAGLGVALAAPASTGNASKTIIVAVDGDDHASGSVSAPLRTVQEAVKRLSGSKSGGTVDIRGGRYYQKIDLTGVTRITVEAYRHEHVILDGSRFTPADGRSAMVNISNSSHVTLTGVEITDYRSSALDAMPIGIYVHGADDHVLISGNHVHDLGNDNQTLGSFDINAHGIAVYGDNAAHSITALTITKNTVDHLSLGASESVVVNGNVDGWAITNNDIHDNNNIGIDAIGYESTLTGKDRYTDLNRARNGVISGNRVSYIRSQGNPAYYEDGVWCNCADGIYIDGGTHIDVTNNVVTGNDIGIEVAAENPRGSADFVDVRSNTIDNSLYVGIATGGYCDGASDCGGVKTGQSHDNRFTGNTLRNNNKLNDGSPEILIQFYAYDNVIQNNTITATNDAGALLGTVDRAGADKVSGHNVSDRNRFAVSGTTNVSFGWLGKTYSSLNAYQKATGQDLHSTLRVG</sequence>
<dbReference type="SUPFAM" id="SSF51126">
    <property type="entry name" value="Pectin lyase-like"/>
    <property type="match status" value="1"/>
</dbReference>
<evidence type="ECO:0000256" key="2">
    <source>
        <dbReference type="ARBA" id="ARBA00022525"/>
    </source>
</evidence>
<dbReference type="GO" id="GO:0005576">
    <property type="term" value="C:extracellular region"/>
    <property type="evidence" value="ECO:0007669"/>
    <property type="project" value="UniProtKB-SubCell"/>
</dbReference>
<evidence type="ECO:0000313" key="5">
    <source>
        <dbReference type="EMBL" id="GLJ76200.1"/>
    </source>
</evidence>
<dbReference type="Proteomes" id="UP001142372">
    <property type="component" value="Unassembled WGS sequence"/>
</dbReference>
<evidence type="ECO:0000256" key="1">
    <source>
        <dbReference type="ARBA" id="ARBA00004613"/>
    </source>
</evidence>
<comment type="caution">
    <text evidence="5">The sequence shown here is derived from an EMBL/GenBank/DDBJ whole genome shotgun (WGS) entry which is preliminary data.</text>
</comment>
<keyword evidence="2" id="KW-0964">Secreted</keyword>
<dbReference type="EMBL" id="BSEN01000006">
    <property type="protein sequence ID" value="GLJ76200.1"/>
    <property type="molecule type" value="Genomic_DNA"/>
</dbReference>
<organism evidence="5 6">
    <name type="scientific">Leifsonia poae</name>
    <dbReference type="NCBI Taxonomy" id="110933"/>
    <lineage>
        <taxon>Bacteria</taxon>
        <taxon>Bacillati</taxon>
        <taxon>Actinomycetota</taxon>
        <taxon>Actinomycetes</taxon>
        <taxon>Micrococcales</taxon>
        <taxon>Microbacteriaceae</taxon>
        <taxon>Leifsonia</taxon>
    </lineage>
</organism>
<reference evidence="5" key="1">
    <citation type="journal article" date="2014" name="Int. J. Syst. Evol. Microbiol.">
        <title>Complete genome sequence of Corynebacterium casei LMG S-19264T (=DSM 44701T), isolated from a smear-ripened cheese.</title>
        <authorList>
            <consortium name="US DOE Joint Genome Institute (JGI-PGF)"/>
            <person name="Walter F."/>
            <person name="Albersmeier A."/>
            <person name="Kalinowski J."/>
            <person name="Ruckert C."/>
        </authorList>
    </citation>
    <scope>NUCLEOTIDE SEQUENCE</scope>
    <source>
        <strain evidence="5">VKM Ac-1401</strain>
    </source>
</reference>
<evidence type="ECO:0000256" key="4">
    <source>
        <dbReference type="SAM" id="SignalP"/>
    </source>
</evidence>
<dbReference type="AlphaFoldDB" id="A0A9W6LZS5"/>
<dbReference type="InterPro" id="IPR012334">
    <property type="entry name" value="Pectin_lyas_fold"/>
</dbReference>
<dbReference type="SMART" id="SM00710">
    <property type="entry name" value="PbH1"/>
    <property type="match status" value="8"/>
</dbReference>
<evidence type="ECO:0000256" key="3">
    <source>
        <dbReference type="ARBA" id="ARBA00022729"/>
    </source>
</evidence>
<name>A0A9W6LZS5_9MICO</name>